<dbReference type="InterPro" id="IPR014031">
    <property type="entry name" value="Ketoacyl_synth_C"/>
</dbReference>
<dbReference type="GO" id="GO:0004315">
    <property type="term" value="F:3-oxoacyl-[acyl-carrier-protein] synthase activity"/>
    <property type="evidence" value="ECO:0007669"/>
    <property type="project" value="InterPro"/>
</dbReference>
<dbReference type="AlphaFoldDB" id="A0AAV2NQ78"/>
<organism evidence="4 5">
    <name type="scientific">Lasius platythorax</name>
    <dbReference type="NCBI Taxonomy" id="488582"/>
    <lineage>
        <taxon>Eukaryota</taxon>
        <taxon>Metazoa</taxon>
        <taxon>Ecdysozoa</taxon>
        <taxon>Arthropoda</taxon>
        <taxon>Hexapoda</taxon>
        <taxon>Insecta</taxon>
        <taxon>Pterygota</taxon>
        <taxon>Neoptera</taxon>
        <taxon>Endopterygota</taxon>
        <taxon>Hymenoptera</taxon>
        <taxon>Apocrita</taxon>
        <taxon>Aculeata</taxon>
        <taxon>Formicoidea</taxon>
        <taxon>Formicidae</taxon>
        <taxon>Formicinae</taxon>
        <taxon>Lasius</taxon>
        <taxon>Lasius</taxon>
    </lineage>
</organism>
<dbReference type="PANTHER" id="PTHR43775">
    <property type="entry name" value="FATTY ACID SYNTHASE"/>
    <property type="match status" value="1"/>
</dbReference>
<dbReference type="GO" id="GO:0004312">
    <property type="term" value="F:fatty acid synthase activity"/>
    <property type="evidence" value="ECO:0007669"/>
    <property type="project" value="TreeGrafter"/>
</dbReference>
<dbReference type="GO" id="GO:0006633">
    <property type="term" value="P:fatty acid biosynthetic process"/>
    <property type="evidence" value="ECO:0007669"/>
    <property type="project" value="InterPro"/>
</dbReference>
<dbReference type="InterPro" id="IPR020841">
    <property type="entry name" value="PKS_Beta-ketoAc_synthase_dom"/>
</dbReference>
<reference evidence="4" key="1">
    <citation type="submission" date="2024-04" db="EMBL/GenBank/DDBJ databases">
        <authorList>
            <consortium name="Molecular Ecology Group"/>
        </authorList>
    </citation>
    <scope>NUCLEOTIDE SEQUENCE</scope>
</reference>
<evidence type="ECO:0000259" key="3">
    <source>
        <dbReference type="PROSITE" id="PS52004"/>
    </source>
</evidence>
<protein>
    <recommendedName>
        <fullName evidence="3">Ketosynthase family 3 (KS3) domain-containing protein</fullName>
    </recommendedName>
</protein>
<dbReference type="SMART" id="SM00825">
    <property type="entry name" value="PKS_KS"/>
    <property type="match status" value="1"/>
</dbReference>
<dbReference type="InterPro" id="IPR032821">
    <property type="entry name" value="PKS_assoc"/>
</dbReference>
<name>A0AAV2NQ78_9HYME</name>
<dbReference type="CDD" id="cd00833">
    <property type="entry name" value="PKS"/>
    <property type="match status" value="1"/>
</dbReference>
<keyword evidence="5" id="KW-1185">Reference proteome</keyword>
<dbReference type="InterPro" id="IPR018201">
    <property type="entry name" value="Ketoacyl_synth_AS"/>
</dbReference>
<proteinExistence type="inferred from homology"/>
<dbReference type="InterPro" id="IPR050091">
    <property type="entry name" value="PKS_NRPS_Biosynth_Enz"/>
</dbReference>
<dbReference type="Pfam" id="PF02801">
    <property type="entry name" value="Ketoacyl-synt_C"/>
    <property type="match status" value="1"/>
</dbReference>
<dbReference type="SUPFAM" id="SSF53901">
    <property type="entry name" value="Thiolase-like"/>
    <property type="match status" value="1"/>
</dbReference>
<gene>
    <name evidence="4" type="ORF">LPLAT_LOCUS8390</name>
</gene>
<feature type="domain" description="Ketosynthase family 3 (KS3)" evidence="3">
    <location>
        <begin position="16"/>
        <end position="421"/>
    </location>
</feature>
<dbReference type="PANTHER" id="PTHR43775:SF23">
    <property type="entry name" value="FATTY ACID SYNTHASE 3"/>
    <property type="match status" value="1"/>
</dbReference>
<dbReference type="PROSITE" id="PS00606">
    <property type="entry name" value="KS3_1"/>
    <property type="match status" value="1"/>
</dbReference>
<accession>A0AAV2NQ78</accession>
<keyword evidence="1 2" id="KW-0808">Transferase</keyword>
<dbReference type="Gene3D" id="3.30.70.3290">
    <property type="match status" value="1"/>
</dbReference>
<dbReference type="Pfam" id="PF16197">
    <property type="entry name" value="KAsynt_C_assoc"/>
    <property type="match status" value="1"/>
</dbReference>
<dbReference type="InterPro" id="IPR014030">
    <property type="entry name" value="Ketoacyl_synth_N"/>
</dbReference>
<sequence length="526" mass="58514">MNEKKRFNPYISVDAEEEIVISGISGRFPNSDNIKEFQENIFNKMDLGSTDHQRWNNYIYEMPPRIGKINNIQKFDSKFFDIPVSEAHVLDPGFRILFEHTYEAIIDAGVNPAELKGTNTSVVSGINISDTYLDLIYDKPHIAGLPILGCSKAMIANKISHWLGVTGPSYNIDTACSSSHFAMMEAYKMIRSGICEAAIVASVNLCIHPYITCQFFRLGILSADGYCKPYDEEGTGYMRSDAAVVVYLQKARDARRIYATFVYGKTNCDGFKEEGITFPSFDKQKMLLEEFYEECGISSLKLSYMEAHATGTLAGDPVELQAIDEALCTKRDFPLLLGSVKSNIGHSESVSGHCQIAKVLIAMETGIIPPTIHFKRPRKNMTAIIEGRVKIVTEPTEWKGGYIGVNSFGFGGANCHILLKSNPKIKVNNGTDDNLPRLVTISGRTKEAVKIILDDAQSRWIDVEYISLLHRIHSGNIEGHPYRGYTIAGSKVSDNTIIKMERNLCTKRPICFIFSGIGSQCLNMGT</sequence>
<evidence type="ECO:0000256" key="1">
    <source>
        <dbReference type="ARBA" id="ARBA00022679"/>
    </source>
</evidence>
<dbReference type="PROSITE" id="PS52004">
    <property type="entry name" value="KS3_2"/>
    <property type="match status" value="1"/>
</dbReference>
<evidence type="ECO:0000313" key="5">
    <source>
        <dbReference type="Proteomes" id="UP001497644"/>
    </source>
</evidence>
<dbReference type="Gene3D" id="3.40.47.10">
    <property type="match status" value="1"/>
</dbReference>
<evidence type="ECO:0000256" key="2">
    <source>
        <dbReference type="RuleBase" id="RU003694"/>
    </source>
</evidence>
<dbReference type="EMBL" id="OZ034827">
    <property type="protein sequence ID" value="CAL1682467.1"/>
    <property type="molecule type" value="Genomic_DNA"/>
</dbReference>
<dbReference type="Pfam" id="PF00109">
    <property type="entry name" value="ketoacyl-synt"/>
    <property type="match status" value="1"/>
</dbReference>
<dbReference type="InterPro" id="IPR016039">
    <property type="entry name" value="Thiolase-like"/>
</dbReference>
<comment type="similarity">
    <text evidence="2">Belongs to the thiolase-like superfamily. Beta-ketoacyl-ACP synthases family.</text>
</comment>
<evidence type="ECO:0000313" key="4">
    <source>
        <dbReference type="EMBL" id="CAL1682467.1"/>
    </source>
</evidence>
<dbReference type="Proteomes" id="UP001497644">
    <property type="component" value="Chromosome 4"/>
</dbReference>